<sequence>MQFLYELGSNVIKLPQTEEEKIKVSEEFQQISGLPGVIGCIDGTFIAIRTPAHKVKSTYVNRHDMPSMTLQAICDANKLFLDVFTGTPSKIHDARVYTLSFVSEKIPQICGDQFHLLGDSAYPLRKFLITPYRDYGNLTQEQKNFNKKFSATRVKIENSFGLLKQRWRQLLHLDFFYVDRITQFIISCCVLHNLCLMNNDNWNIIFASNNLACVKTSLSVEF</sequence>
<organism evidence="9 10">
    <name type="scientific">Exocentrus adspersus</name>
    <dbReference type="NCBI Taxonomy" id="1586481"/>
    <lineage>
        <taxon>Eukaryota</taxon>
        <taxon>Metazoa</taxon>
        <taxon>Ecdysozoa</taxon>
        <taxon>Arthropoda</taxon>
        <taxon>Hexapoda</taxon>
        <taxon>Insecta</taxon>
        <taxon>Pterygota</taxon>
        <taxon>Neoptera</taxon>
        <taxon>Endopterygota</taxon>
        <taxon>Coleoptera</taxon>
        <taxon>Polyphaga</taxon>
        <taxon>Cucujiformia</taxon>
        <taxon>Chrysomeloidea</taxon>
        <taxon>Cerambycidae</taxon>
        <taxon>Lamiinae</taxon>
        <taxon>Acanthocinini</taxon>
        <taxon>Exocentrus</taxon>
    </lineage>
</organism>
<dbReference type="Proteomes" id="UP001159042">
    <property type="component" value="Unassembled WGS sequence"/>
</dbReference>
<evidence type="ECO:0000256" key="5">
    <source>
        <dbReference type="ARBA" id="ARBA00022723"/>
    </source>
</evidence>
<keyword evidence="6" id="KW-0378">Hydrolase</keyword>
<keyword evidence="7" id="KW-0539">Nucleus</keyword>
<evidence type="ECO:0000259" key="8">
    <source>
        <dbReference type="Pfam" id="PF13359"/>
    </source>
</evidence>
<name>A0AAV8V5I7_9CUCU</name>
<gene>
    <name evidence="9" type="ORF">NQ315_003478</name>
</gene>
<dbReference type="InterPro" id="IPR027806">
    <property type="entry name" value="HARBI1_dom"/>
</dbReference>
<dbReference type="GO" id="GO:0016787">
    <property type="term" value="F:hydrolase activity"/>
    <property type="evidence" value="ECO:0007669"/>
    <property type="project" value="UniProtKB-KW"/>
</dbReference>
<evidence type="ECO:0000256" key="3">
    <source>
        <dbReference type="ARBA" id="ARBA00006958"/>
    </source>
</evidence>
<evidence type="ECO:0000313" key="10">
    <source>
        <dbReference type="Proteomes" id="UP001159042"/>
    </source>
</evidence>
<accession>A0AAV8V5I7</accession>
<reference evidence="9 10" key="1">
    <citation type="journal article" date="2023" name="Insect Mol. Biol.">
        <title>Genome sequencing provides insights into the evolution of gene families encoding plant cell wall-degrading enzymes in longhorned beetles.</title>
        <authorList>
            <person name="Shin N.R."/>
            <person name="Okamura Y."/>
            <person name="Kirsch R."/>
            <person name="Pauchet Y."/>
        </authorList>
    </citation>
    <scope>NUCLEOTIDE SEQUENCE [LARGE SCALE GENOMIC DNA]</scope>
    <source>
        <strain evidence="9">EAD_L_NR</strain>
    </source>
</reference>
<comment type="similarity">
    <text evidence="3">Belongs to the HARBI1 family.</text>
</comment>
<dbReference type="Pfam" id="PF13359">
    <property type="entry name" value="DDE_Tnp_4"/>
    <property type="match status" value="1"/>
</dbReference>
<dbReference type="GO" id="GO:0046872">
    <property type="term" value="F:metal ion binding"/>
    <property type="evidence" value="ECO:0007669"/>
    <property type="project" value="UniProtKB-KW"/>
</dbReference>
<comment type="subcellular location">
    <subcellularLocation>
        <location evidence="2">Nucleus</location>
    </subcellularLocation>
</comment>
<dbReference type="GO" id="GO:0004518">
    <property type="term" value="F:nuclease activity"/>
    <property type="evidence" value="ECO:0007669"/>
    <property type="project" value="UniProtKB-KW"/>
</dbReference>
<dbReference type="EMBL" id="JANEYG010000578">
    <property type="protein sequence ID" value="KAJ8909426.1"/>
    <property type="molecule type" value="Genomic_DNA"/>
</dbReference>
<feature type="domain" description="DDE Tnp4" evidence="8">
    <location>
        <begin position="41"/>
        <end position="193"/>
    </location>
</feature>
<evidence type="ECO:0000256" key="2">
    <source>
        <dbReference type="ARBA" id="ARBA00004123"/>
    </source>
</evidence>
<evidence type="ECO:0000256" key="7">
    <source>
        <dbReference type="ARBA" id="ARBA00023242"/>
    </source>
</evidence>
<dbReference type="PANTHER" id="PTHR22930:SF85">
    <property type="entry name" value="GH03217P-RELATED"/>
    <property type="match status" value="1"/>
</dbReference>
<dbReference type="PANTHER" id="PTHR22930">
    <property type="match status" value="1"/>
</dbReference>
<proteinExistence type="inferred from homology"/>
<comment type="cofactor">
    <cofactor evidence="1">
        <name>a divalent metal cation</name>
        <dbReference type="ChEBI" id="CHEBI:60240"/>
    </cofactor>
</comment>
<keyword evidence="10" id="KW-1185">Reference proteome</keyword>
<protein>
    <recommendedName>
        <fullName evidence="8">DDE Tnp4 domain-containing protein</fullName>
    </recommendedName>
</protein>
<comment type="caution">
    <text evidence="9">The sequence shown here is derived from an EMBL/GenBank/DDBJ whole genome shotgun (WGS) entry which is preliminary data.</text>
</comment>
<dbReference type="InterPro" id="IPR045249">
    <property type="entry name" value="HARBI1-like"/>
</dbReference>
<evidence type="ECO:0000256" key="4">
    <source>
        <dbReference type="ARBA" id="ARBA00022722"/>
    </source>
</evidence>
<dbReference type="AlphaFoldDB" id="A0AAV8V5I7"/>
<evidence type="ECO:0000256" key="6">
    <source>
        <dbReference type="ARBA" id="ARBA00022801"/>
    </source>
</evidence>
<evidence type="ECO:0000256" key="1">
    <source>
        <dbReference type="ARBA" id="ARBA00001968"/>
    </source>
</evidence>
<evidence type="ECO:0000313" key="9">
    <source>
        <dbReference type="EMBL" id="KAJ8909426.1"/>
    </source>
</evidence>
<dbReference type="GO" id="GO:0005634">
    <property type="term" value="C:nucleus"/>
    <property type="evidence" value="ECO:0007669"/>
    <property type="project" value="UniProtKB-SubCell"/>
</dbReference>
<keyword evidence="5" id="KW-0479">Metal-binding</keyword>
<keyword evidence="4" id="KW-0540">Nuclease</keyword>